<sequence>MQLKTLLTVLLAGLFLIFGSIETALNTRASSLQLQQKVGQSLQQLAYEMTDKLDRGMFERSRDVEILSELEVFRARPASADQQRLLLEKLKSTYPSYAWIGLASVQGTILASTGGLLEGQSVAQRPWFQGALKGPFAGDVHEAKLLAGLLPKEGVQPLRFVDVATPVRNREGQVTGVLGAHLSWSWAQEVRESLLQPAAEREHLDIFILDRDGTVLLGPPALQGQQLELQVLERLPSSGYTVARWPDGRTYMTGVSRSRGYRSYTGLEWRVVVRQDTEVAFAGIHAFKKTSVLVNLGLGLLFAVLGFGAAHFIARPLRRLRQAAQAIEAGELNAAVPQTRAYMEVNALSRALQQLVARLRQNERDLEQRIDDRTQALHARTKEAEALAALSLLATRTLPPEELARALAPIITDACPLDWIGLTTGGDSPLASTLFLDASFASAPELPHSASTQGLYDPALAPQRPVFIDNYAAQMLAHPALVRWGVRTAALLPLPGAGPQGSMLWAARCTPRPWADDERRVFEAATRSVQISQERRVHLLDLELAALHDRLTGLGNRRAFDQCLDQIVSSAKRHETPFGIIMIDLDGLKAVNDREGHERGDGLLREFAASFRTAFRNEDRIFRLGGDEYAAILDHAVAANVRVLLERVGLAVRLTRQAGYTDMDASAGIAFFPEDGTDGPALTRLADERMYAEKHDHHALRREQRYAASAAAVLPLSADDDAPLLL</sequence>
<dbReference type="Gene3D" id="3.30.450.40">
    <property type="match status" value="1"/>
</dbReference>
<feature type="domain" description="HAMP" evidence="8">
    <location>
        <begin position="311"/>
        <end position="364"/>
    </location>
</feature>
<dbReference type="CDD" id="cd12914">
    <property type="entry name" value="PDC1_DGC_like"/>
    <property type="match status" value="1"/>
</dbReference>
<evidence type="ECO:0000259" key="9">
    <source>
        <dbReference type="PROSITE" id="PS50887"/>
    </source>
</evidence>
<accession>A0ABQ2GWL5</accession>
<dbReference type="PANTHER" id="PTHR45138:SF9">
    <property type="entry name" value="DIGUANYLATE CYCLASE DGCM-RELATED"/>
    <property type="match status" value="1"/>
</dbReference>
<keyword evidence="3 7" id="KW-0812">Transmembrane</keyword>
<keyword evidence="5 7" id="KW-0472">Membrane</keyword>
<evidence type="ECO:0000256" key="3">
    <source>
        <dbReference type="ARBA" id="ARBA00022692"/>
    </source>
</evidence>
<dbReference type="CDD" id="cd01949">
    <property type="entry name" value="GGDEF"/>
    <property type="match status" value="1"/>
</dbReference>
<evidence type="ECO:0000256" key="7">
    <source>
        <dbReference type="SAM" id="Phobius"/>
    </source>
</evidence>
<reference evidence="11" key="1">
    <citation type="journal article" date="2019" name="Int. J. Syst. Evol. Microbiol.">
        <title>The Global Catalogue of Microorganisms (GCM) 10K type strain sequencing project: providing services to taxonomists for standard genome sequencing and annotation.</title>
        <authorList>
            <consortium name="The Broad Institute Genomics Platform"/>
            <consortium name="The Broad Institute Genome Sequencing Center for Infectious Disease"/>
            <person name="Wu L."/>
            <person name="Ma J."/>
        </authorList>
    </citation>
    <scope>NUCLEOTIDE SEQUENCE [LARGE SCALE GENOMIC DNA]</scope>
    <source>
        <strain evidence="11">JCM 15443</strain>
    </source>
</reference>
<dbReference type="NCBIfam" id="TIGR00254">
    <property type="entry name" value="GGDEF"/>
    <property type="match status" value="1"/>
</dbReference>
<dbReference type="InterPro" id="IPR003660">
    <property type="entry name" value="HAMP_dom"/>
</dbReference>
<dbReference type="SUPFAM" id="SSF55073">
    <property type="entry name" value="Nucleotide cyclase"/>
    <property type="match status" value="1"/>
</dbReference>
<dbReference type="InterPro" id="IPR029787">
    <property type="entry name" value="Nucleotide_cyclase"/>
</dbReference>
<keyword evidence="4 7" id="KW-1133">Transmembrane helix</keyword>
<dbReference type="CDD" id="cd18774">
    <property type="entry name" value="PDC2_HK_sensor"/>
    <property type="match status" value="1"/>
</dbReference>
<dbReference type="InterPro" id="IPR050469">
    <property type="entry name" value="Diguanylate_Cyclase"/>
</dbReference>
<dbReference type="SMART" id="SM00267">
    <property type="entry name" value="GGDEF"/>
    <property type="match status" value="1"/>
</dbReference>
<evidence type="ECO:0000256" key="1">
    <source>
        <dbReference type="ARBA" id="ARBA00004651"/>
    </source>
</evidence>
<evidence type="ECO:0000256" key="5">
    <source>
        <dbReference type="ARBA" id="ARBA00023136"/>
    </source>
</evidence>
<dbReference type="Gene3D" id="3.30.450.20">
    <property type="entry name" value="PAS domain"/>
    <property type="match status" value="1"/>
</dbReference>
<proteinExistence type="predicted"/>
<dbReference type="InterPro" id="IPR029016">
    <property type="entry name" value="GAF-like_dom_sf"/>
</dbReference>
<dbReference type="PANTHER" id="PTHR45138">
    <property type="entry name" value="REGULATORY COMPONENTS OF SENSORY TRANSDUCTION SYSTEM"/>
    <property type="match status" value="1"/>
</dbReference>
<dbReference type="EMBL" id="BMOM01000026">
    <property type="protein sequence ID" value="GGM17003.1"/>
    <property type="molecule type" value="Genomic_DNA"/>
</dbReference>
<evidence type="ECO:0000259" key="8">
    <source>
        <dbReference type="PROSITE" id="PS50885"/>
    </source>
</evidence>
<dbReference type="PROSITE" id="PS50887">
    <property type="entry name" value="GGDEF"/>
    <property type="match status" value="1"/>
</dbReference>
<dbReference type="SMART" id="SM00304">
    <property type="entry name" value="HAMP"/>
    <property type="match status" value="1"/>
</dbReference>
<evidence type="ECO:0008006" key="12">
    <source>
        <dbReference type="Google" id="ProtNLM"/>
    </source>
</evidence>
<evidence type="ECO:0000256" key="4">
    <source>
        <dbReference type="ARBA" id="ARBA00022989"/>
    </source>
</evidence>
<dbReference type="SUPFAM" id="SSF158472">
    <property type="entry name" value="HAMP domain-like"/>
    <property type="match status" value="1"/>
</dbReference>
<feature type="domain" description="GGDEF" evidence="9">
    <location>
        <begin position="576"/>
        <end position="710"/>
    </location>
</feature>
<protein>
    <recommendedName>
        <fullName evidence="12">GGDEF domain-containing protein</fullName>
    </recommendedName>
</protein>
<comment type="caution">
    <text evidence="10">The sequence shown here is derived from an EMBL/GenBank/DDBJ whole genome shotgun (WGS) entry which is preliminary data.</text>
</comment>
<gene>
    <name evidence="10" type="ORF">GCM10010841_26610</name>
</gene>
<dbReference type="PROSITE" id="PS50885">
    <property type="entry name" value="HAMP"/>
    <property type="match status" value="1"/>
</dbReference>
<feature type="transmembrane region" description="Helical" evidence="7">
    <location>
        <begin position="292"/>
        <end position="314"/>
    </location>
</feature>
<dbReference type="Pfam" id="PF02743">
    <property type="entry name" value="dCache_1"/>
    <property type="match status" value="1"/>
</dbReference>
<organism evidence="10 11">
    <name type="scientific">Deinococcus aerophilus</name>
    <dbReference type="NCBI Taxonomy" id="522488"/>
    <lineage>
        <taxon>Bacteria</taxon>
        <taxon>Thermotogati</taxon>
        <taxon>Deinococcota</taxon>
        <taxon>Deinococci</taxon>
        <taxon>Deinococcales</taxon>
        <taxon>Deinococcaceae</taxon>
        <taxon>Deinococcus</taxon>
    </lineage>
</organism>
<dbReference type="Gene3D" id="3.30.70.270">
    <property type="match status" value="1"/>
</dbReference>
<feature type="coiled-coil region" evidence="6">
    <location>
        <begin position="345"/>
        <end position="376"/>
    </location>
</feature>
<evidence type="ECO:0000256" key="6">
    <source>
        <dbReference type="SAM" id="Coils"/>
    </source>
</evidence>
<comment type="subcellular location">
    <subcellularLocation>
        <location evidence="1">Cell membrane</location>
        <topology evidence="1">Multi-pass membrane protein</topology>
    </subcellularLocation>
</comment>
<dbReference type="InterPro" id="IPR000160">
    <property type="entry name" value="GGDEF_dom"/>
</dbReference>
<keyword evidence="11" id="KW-1185">Reference proteome</keyword>
<dbReference type="Pfam" id="PF00672">
    <property type="entry name" value="HAMP"/>
    <property type="match status" value="1"/>
</dbReference>
<dbReference type="Gene3D" id="6.10.340.10">
    <property type="match status" value="1"/>
</dbReference>
<evidence type="ECO:0000313" key="11">
    <source>
        <dbReference type="Proteomes" id="UP000661918"/>
    </source>
</evidence>
<dbReference type="SUPFAM" id="SSF55781">
    <property type="entry name" value="GAF domain-like"/>
    <property type="match status" value="1"/>
</dbReference>
<dbReference type="Proteomes" id="UP000661918">
    <property type="component" value="Unassembled WGS sequence"/>
</dbReference>
<keyword evidence="6" id="KW-0175">Coiled coil</keyword>
<evidence type="ECO:0000256" key="2">
    <source>
        <dbReference type="ARBA" id="ARBA00022475"/>
    </source>
</evidence>
<dbReference type="Pfam" id="PF00990">
    <property type="entry name" value="GGDEF"/>
    <property type="match status" value="1"/>
</dbReference>
<name>A0ABQ2GWL5_9DEIO</name>
<dbReference type="InterPro" id="IPR043128">
    <property type="entry name" value="Rev_trsase/Diguanyl_cyclase"/>
</dbReference>
<dbReference type="InterPro" id="IPR033479">
    <property type="entry name" value="dCache_1"/>
</dbReference>
<evidence type="ECO:0000313" key="10">
    <source>
        <dbReference type="EMBL" id="GGM17003.1"/>
    </source>
</evidence>
<keyword evidence="2" id="KW-1003">Cell membrane</keyword>
<dbReference type="CDD" id="cd06225">
    <property type="entry name" value="HAMP"/>
    <property type="match status" value="1"/>
</dbReference>